<evidence type="ECO:0000256" key="1">
    <source>
        <dbReference type="ARBA" id="ARBA00022801"/>
    </source>
</evidence>
<dbReference type="STRING" id="1194083.BN12_1270003"/>
<dbReference type="InterPro" id="IPR032466">
    <property type="entry name" value="Metal_Hydrolase"/>
</dbReference>
<feature type="domain" description="Amidohydrolase-related" evidence="2">
    <location>
        <begin position="47"/>
        <end position="415"/>
    </location>
</feature>
<evidence type="ECO:0000313" key="4">
    <source>
        <dbReference type="Proteomes" id="UP000035721"/>
    </source>
</evidence>
<name>A0A077LUR5_9MICO</name>
<dbReference type="InterPro" id="IPR010252">
    <property type="entry name" value="HutF"/>
</dbReference>
<evidence type="ECO:0000313" key="3">
    <source>
        <dbReference type="EMBL" id="CCH76442.1"/>
    </source>
</evidence>
<comment type="caution">
    <text evidence="3">The sequence shown here is derived from an EMBL/GenBank/DDBJ whole genome shotgun (WGS) entry which is preliminary data.</text>
</comment>
<dbReference type="EC" id="3.5.3.13" evidence="3"/>
<evidence type="ECO:0000259" key="2">
    <source>
        <dbReference type="Pfam" id="PF01979"/>
    </source>
</evidence>
<dbReference type="InterPro" id="IPR050287">
    <property type="entry name" value="MTA/SAH_deaminase"/>
</dbReference>
<dbReference type="EMBL" id="CAJB01000032">
    <property type="protein sequence ID" value="CCH76442.1"/>
    <property type="molecule type" value="Genomic_DNA"/>
</dbReference>
<organism evidence="3 4">
    <name type="scientific">Nostocoides japonicum T1-X7</name>
    <dbReference type="NCBI Taxonomy" id="1194083"/>
    <lineage>
        <taxon>Bacteria</taxon>
        <taxon>Bacillati</taxon>
        <taxon>Actinomycetota</taxon>
        <taxon>Actinomycetes</taxon>
        <taxon>Micrococcales</taxon>
        <taxon>Intrasporangiaceae</taxon>
        <taxon>Nostocoides</taxon>
    </lineage>
</organism>
<dbReference type="SUPFAM" id="SSF51556">
    <property type="entry name" value="Metallo-dependent hydrolases"/>
    <property type="match status" value="1"/>
</dbReference>
<sequence>MTTYWVDHAFLPTGVASSVRITVTDGRFTEIQPRTRPQPKDVVLEGMVLPGLANGHSHAFHRALRGRTHDGGGDFWTWREVMYAVAQRLTPDTYLALARAVFAEMALAGYTAVGEFHYLHHGPKGARYDDPNAMGRAVIQAAEDVGIRLTLLDTCYLTGGLGGDGHHALDEIQLRFGDGDVDAWADRVSRLQDTDTVRIGAAAHSVRGVPRSALKELADVVDGRVVHAHVSEQIAENVAAQAFYGMSPTALLADAGLVTDRFTAVHATNVEDEDVEILRDAGATVCFCPTTERDLADGIGPARRFHDAGVHLSLGSDQNAVIDPFEEIRGLEMHERLISNERGRFSLPDLMTSASAAGYASLGWYDGGALCVGALADFVVVRLDTLRTAGSRPGQVLLTATGPDVSYVVVGGRPVVVEGRHRFGPVDQLLSEALNLLRTTP</sequence>
<dbReference type="InterPro" id="IPR011059">
    <property type="entry name" value="Metal-dep_hydrolase_composite"/>
</dbReference>
<protein>
    <submittedName>
        <fullName evidence="3">Putative Formiminoglutamic iminohydrolase</fullName>
        <ecNumber evidence="3">3.5.3.13</ecNumber>
    </submittedName>
</protein>
<keyword evidence="4" id="KW-1185">Reference proteome</keyword>
<dbReference type="Pfam" id="PF01979">
    <property type="entry name" value="Amidohydro_1"/>
    <property type="match status" value="1"/>
</dbReference>
<dbReference type="NCBIfam" id="TIGR02022">
    <property type="entry name" value="hutF"/>
    <property type="match status" value="1"/>
</dbReference>
<dbReference type="Gene3D" id="2.30.40.10">
    <property type="entry name" value="Urease, subunit C, domain 1"/>
    <property type="match status" value="1"/>
</dbReference>
<reference evidence="3 4" key="1">
    <citation type="journal article" date="2013" name="ISME J.">
        <title>A metabolic model for members of the genus Tetrasphaera involved in enhanced biological phosphorus removal.</title>
        <authorList>
            <person name="Kristiansen R."/>
            <person name="Nguyen H.T.T."/>
            <person name="Saunders A.M."/>
            <person name="Nielsen J.L."/>
            <person name="Wimmer R."/>
            <person name="Le V.Q."/>
            <person name="McIlroy S.J."/>
            <person name="Petrovski S."/>
            <person name="Seviour R.J."/>
            <person name="Calteau A."/>
            <person name="Nielsen K.L."/>
            <person name="Nielsen P.H."/>
        </authorList>
    </citation>
    <scope>NUCLEOTIDE SEQUENCE [LARGE SCALE GENOMIC DNA]</scope>
    <source>
        <strain evidence="3 4">T1-X7</strain>
    </source>
</reference>
<dbReference type="PANTHER" id="PTHR43794">
    <property type="entry name" value="AMINOHYDROLASE SSNA-RELATED"/>
    <property type="match status" value="1"/>
</dbReference>
<dbReference type="AlphaFoldDB" id="A0A077LUR5"/>
<proteinExistence type="predicted"/>
<dbReference type="GO" id="GO:0050416">
    <property type="term" value="F:formimidoylglutamate deiminase activity"/>
    <property type="evidence" value="ECO:0007669"/>
    <property type="project" value="UniProtKB-EC"/>
</dbReference>
<dbReference type="SUPFAM" id="SSF51338">
    <property type="entry name" value="Composite domain of metallo-dependent hydrolases"/>
    <property type="match status" value="1"/>
</dbReference>
<dbReference type="PANTHER" id="PTHR43794:SF11">
    <property type="entry name" value="AMIDOHYDROLASE-RELATED DOMAIN-CONTAINING PROTEIN"/>
    <property type="match status" value="1"/>
</dbReference>
<dbReference type="InterPro" id="IPR006680">
    <property type="entry name" value="Amidohydro-rel"/>
</dbReference>
<dbReference type="Proteomes" id="UP000035721">
    <property type="component" value="Unassembled WGS sequence"/>
</dbReference>
<keyword evidence="1 3" id="KW-0378">Hydrolase</keyword>
<dbReference type="RefSeq" id="WP_048553218.1">
    <property type="nucleotide sequence ID" value="NZ_HF570958.1"/>
</dbReference>
<dbReference type="NCBIfam" id="NF006681">
    <property type="entry name" value="PRK09229.1-2"/>
    <property type="match status" value="1"/>
</dbReference>
<dbReference type="Gene3D" id="3.20.20.140">
    <property type="entry name" value="Metal-dependent hydrolases"/>
    <property type="match status" value="1"/>
</dbReference>
<gene>
    <name evidence="3" type="ORF">BN12_1270003</name>
</gene>
<dbReference type="OrthoDB" id="3204583at2"/>
<accession>A0A077LUR5</accession>